<dbReference type="InterPro" id="IPR025948">
    <property type="entry name" value="HTH-like_dom"/>
</dbReference>
<dbReference type="Pfam" id="PF13333">
    <property type="entry name" value="rve_2"/>
    <property type="match status" value="1"/>
</dbReference>
<reference evidence="3 4" key="1">
    <citation type="submission" date="2019-11" db="EMBL/GenBank/DDBJ databases">
        <title>Draft genome sequences of five Paenibacillus species of dairy origin.</title>
        <authorList>
            <person name="Olajide A.M."/>
            <person name="Chen S."/>
            <person name="Lapointe G."/>
        </authorList>
    </citation>
    <scope>NUCLEOTIDE SEQUENCE [LARGE SCALE GENOMIC DNA]</scope>
    <source>
        <strain evidence="3 4">2CS3</strain>
    </source>
</reference>
<dbReference type="Pfam" id="PF13276">
    <property type="entry name" value="HTH_21"/>
    <property type="match status" value="1"/>
</dbReference>
<dbReference type="InterPro" id="IPR001584">
    <property type="entry name" value="Integrase_cat-core"/>
</dbReference>
<comment type="caution">
    <text evidence="3">The sequence shown here is derived from an EMBL/GenBank/DDBJ whole genome shotgun (WGS) entry which is preliminary data.</text>
</comment>
<dbReference type="PANTHER" id="PTHR46889">
    <property type="entry name" value="TRANSPOSASE INSF FOR INSERTION SEQUENCE IS3B-RELATED"/>
    <property type="match status" value="1"/>
</dbReference>
<accession>A0A7X3CR24</accession>
<dbReference type="EMBL" id="WNZX01000003">
    <property type="protein sequence ID" value="MUG70240.1"/>
    <property type="molecule type" value="Genomic_DNA"/>
</dbReference>
<sequence length="385" mass="45653">MGNKVHYPAELKWKAIEMKNQGYTRREIMDVLGIKNVTQLKRWMRWYRDGEDYRFNQPIGKQYTYGKGPEELNETDRKDLEIRHLKAKVGCAGKVRGNIKGVGSKIIVEVIEQLKNKYRVKELCFILGVTKSTYYRWKKRNTTLDEVEQAVINLCKAHKYRLGYRKVRNRVSKILKRQINHKRILRLMRLHQLLCRPKRKKKVFLTGQDPIVAPNRIERDFKATRPNEKWFTDITYLNFGEETLYFSSILDMYNGEIISYKMSTRQDITLVLDTLEEACRERRVNNTVLHSDQGGVYTSKRFQQYVKEKGIIMSMSRRGNCHDNAAIESFHSVLKSEAFYAENIKNIPNSIVQQIVEEYICYYNNDRFQIKLNYLSPVEYWQQAG</sequence>
<dbReference type="InterPro" id="IPR050900">
    <property type="entry name" value="Transposase_IS3/IS150/IS904"/>
</dbReference>
<name>A0A7X3CR24_9BACL</name>
<dbReference type="Gene3D" id="3.30.420.10">
    <property type="entry name" value="Ribonuclease H-like superfamily/Ribonuclease H"/>
    <property type="match status" value="1"/>
</dbReference>
<dbReference type="NCBIfam" id="NF033516">
    <property type="entry name" value="transpos_IS3"/>
    <property type="match status" value="1"/>
</dbReference>
<dbReference type="GO" id="GO:0003676">
    <property type="term" value="F:nucleic acid binding"/>
    <property type="evidence" value="ECO:0007669"/>
    <property type="project" value="InterPro"/>
</dbReference>
<dbReference type="AlphaFoldDB" id="A0A7X3CR24"/>
<dbReference type="Proteomes" id="UP000450917">
    <property type="component" value="Unassembled WGS sequence"/>
</dbReference>
<dbReference type="InterPro" id="IPR048020">
    <property type="entry name" value="Transpos_IS3"/>
</dbReference>
<dbReference type="InterPro" id="IPR012337">
    <property type="entry name" value="RNaseH-like_sf"/>
</dbReference>
<comment type="function">
    <text evidence="1">Involved in the transposition of the insertion sequence.</text>
</comment>
<protein>
    <submittedName>
        <fullName evidence="3">IS3 family transposase</fullName>
    </submittedName>
</protein>
<evidence type="ECO:0000259" key="2">
    <source>
        <dbReference type="PROSITE" id="PS50994"/>
    </source>
</evidence>
<dbReference type="PROSITE" id="PS50994">
    <property type="entry name" value="INTEGRASE"/>
    <property type="match status" value="1"/>
</dbReference>
<evidence type="ECO:0000313" key="3">
    <source>
        <dbReference type="EMBL" id="MUG70240.1"/>
    </source>
</evidence>
<dbReference type="GO" id="GO:0015074">
    <property type="term" value="P:DNA integration"/>
    <property type="evidence" value="ECO:0007669"/>
    <property type="project" value="InterPro"/>
</dbReference>
<dbReference type="InterPro" id="IPR009057">
    <property type="entry name" value="Homeodomain-like_sf"/>
</dbReference>
<organism evidence="3 4">
    <name type="scientific">Paenibacillus validus</name>
    <dbReference type="NCBI Taxonomy" id="44253"/>
    <lineage>
        <taxon>Bacteria</taxon>
        <taxon>Bacillati</taxon>
        <taxon>Bacillota</taxon>
        <taxon>Bacilli</taxon>
        <taxon>Bacillales</taxon>
        <taxon>Paenibacillaceae</taxon>
        <taxon>Paenibacillus</taxon>
    </lineage>
</organism>
<gene>
    <name evidence="3" type="ORF">GNP93_06055</name>
</gene>
<dbReference type="SUPFAM" id="SSF46689">
    <property type="entry name" value="Homeodomain-like"/>
    <property type="match status" value="1"/>
</dbReference>
<dbReference type="Pfam" id="PF00665">
    <property type="entry name" value="rve"/>
    <property type="match status" value="1"/>
</dbReference>
<dbReference type="InterPro" id="IPR036397">
    <property type="entry name" value="RNaseH_sf"/>
</dbReference>
<dbReference type="PANTHER" id="PTHR46889:SF4">
    <property type="entry name" value="TRANSPOSASE INSO FOR INSERTION SEQUENCE ELEMENT IS911B-RELATED"/>
    <property type="match status" value="1"/>
</dbReference>
<dbReference type="SUPFAM" id="SSF53098">
    <property type="entry name" value="Ribonuclease H-like"/>
    <property type="match status" value="1"/>
</dbReference>
<evidence type="ECO:0000256" key="1">
    <source>
        <dbReference type="ARBA" id="ARBA00002286"/>
    </source>
</evidence>
<feature type="domain" description="Integrase catalytic" evidence="2">
    <location>
        <begin position="222"/>
        <end position="385"/>
    </location>
</feature>
<evidence type="ECO:0000313" key="4">
    <source>
        <dbReference type="Proteomes" id="UP000450917"/>
    </source>
</evidence>
<keyword evidence="4" id="KW-1185">Reference proteome</keyword>
<dbReference type="RefSeq" id="WP_155614240.1">
    <property type="nucleotide sequence ID" value="NZ_JBDLZV010000001.1"/>
</dbReference>
<proteinExistence type="predicted"/>